<dbReference type="InterPro" id="IPR011989">
    <property type="entry name" value="ARM-like"/>
</dbReference>
<gene>
    <name evidence="1" type="ORF">XAT740_LOCUS64093</name>
</gene>
<evidence type="ECO:0008006" key="3">
    <source>
        <dbReference type="Google" id="ProtNLM"/>
    </source>
</evidence>
<keyword evidence="2" id="KW-1185">Reference proteome</keyword>
<evidence type="ECO:0000313" key="1">
    <source>
        <dbReference type="EMBL" id="CAF1691226.1"/>
    </source>
</evidence>
<protein>
    <recommendedName>
        <fullName evidence="3">CLASP N-terminal domain-containing protein</fullName>
    </recommendedName>
</protein>
<dbReference type="AlphaFoldDB" id="A0A816HXV4"/>
<name>A0A816HXV4_ADIRI</name>
<evidence type="ECO:0000313" key="2">
    <source>
        <dbReference type="Proteomes" id="UP000663828"/>
    </source>
</evidence>
<accession>A0A816HXV4</accession>
<reference evidence="1" key="1">
    <citation type="submission" date="2021-02" db="EMBL/GenBank/DDBJ databases">
        <authorList>
            <person name="Nowell W R."/>
        </authorList>
    </citation>
    <scope>NUCLEOTIDE SEQUENCE</scope>
</reference>
<sequence>MSSGKDVENQLSTIRDTLADTNNDWEKRVEALKRLRSIVTGGGDQYDEFFRNLRQLDLPLVATVKDLRSQIVRE</sequence>
<feature type="non-terminal residue" evidence="1">
    <location>
        <position position="74"/>
    </location>
</feature>
<organism evidence="1 2">
    <name type="scientific">Adineta ricciae</name>
    <name type="common">Rotifer</name>
    <dbReference type="NCBI Taxonomy" id="249248"/>
    <lineage>
        <taxon>Eukaryota</taxon>
        <taxon>Metazoa</taxon>
        <taxon>Spiralia</taxon>
        <taxon>Gnathifera</taxon>
        <taxon>Rotifera</taxon>
        <taxon>Eurotatoria</taxon>
        <taxon>Bdelloidea</taxon>
        <taxon>Adinetida</taxon>
        <taxon>Adinetidae</taxon>
        <taxon>Adineta</taxon>
    </lineage>
</organism>
<dbReference type="Gene3D" id="1.25.10.10">
    <property type="entry name" value="Leucine-rich Repeat Variant"/>
    <property type="match status" value="1"/>
</dbReference>
<proteinExistence type="predicted"/>
<dbReference type="Proteomes" id="UP000663828">
    <property type="component" value="Unassembled WGS sequence"/>
</dbReference>
<dbReference type="EMBL" id="CAJNOR010021315">
    <property type="protein sequence ID" value="CAF1691226.1"/>
    <property type="molecule type" value="Genomic_DNA"/>
</dbReference>
<comment type="caution">
    <text evidence="1">The sequence shown here is derived from an EMBL/GenBank/DDBJ whole genome shotgun (WGS) entry which is preliminary data.</text>
</comment>